<reference evidence="4" key="2">
    <citation type="journal article" date="2019" name="bioRxiv">
        <title>Genomics, evolutionary history and diagnostics of the Alternaria alternata species group including apple and Asian pear pathotypes.</title>
        <authorList>
            <person name="Armitage A.D."/>
            <person name="Cockerton H.M."/>
            <person name="Sreenivasaprasad S."/>
            <person name="Woodhall J.W."/>
            <person name="Lane C.R."/>
            <person name="Harrison R.J."/>
            <person name="Clarkson J.P."/>
        </authorList>
    </citation>
    <scope>NUCLEOTIDE SEQUENCE [LARGE SCALE GENOMIC DNA]</scope>
    <source>
        <strain evidence="4">FERA 1177</strain>
    </source>
</reference>
<dbReference type="EMBL" id="KV441493">
    <property type="protein sequence ID" value="OAG15416.1"/>
    <property type="molecule type" value="Genomic_DNA"/>
</dbReference>
<accession>A0A177D798</accession>
<dbReference type="AlphaFoldDB" id="A0A177D798"/>
<evidence type="ECO:0000313" key="1">
    <source>
        <dbReference type="EMBL" id="OAG15416.1"/>
    </source>
</evidence>
<gene>
    <name evidence="2" type="ORF">AA0117_g12786</name>
    <name evidence="1" type="ORF">CC77DRAFT_1053979</name>
</gene>
<dbReference type="RefSeq" id="XP_018380837.1">
    <property type="nucleotide sequence ID" value="XM_018527774.1"/>
</dbReference>
<organism evidence="1 3">
    <name type="scientific">Alternaria alternata</name>
    <name type="common">Alternaria rot fungus</name>
    <name type="synonym">Torula alternata</name>
    <dbReference type="NCBI Taxonomy" id="5599"/>
    <lineage>
        <taxon>Eukaryota</taxon>
        <taxon>Fungi</taxon>
        <taxon>Dikarya</taxon>
        <taxon>Ascomycota</taxon>
        <taxon>Pezizomycotina</taxon>
        <taxon>Dothideomycetes</taxon>
        <taxon>Pleosporomycetidae</taxon>
        <taxon>Pleosporales</taxon>
        <taxon>Pleosporineae</taxon>
        <taxon>Pleosporaceae</taxon>
        <taxon>Alternaria</taxon>
        <taxon>Alternaria sect. Alternaria</taxon>
        <taxon>Alternaria alternata complex</taxon>
    </lineage>
</organism>
<dbReference type="Proteomes" id="UP000291422">
    <property type="component" value="Unassembled WGS sequence"/>
</dbReference>
<dbReference type="GeneID" id="29113368"/>
<name>A0A177D798_ALTAL</name>
<evidence type="ECO:0000313" key="2">
    <source>
        <dbReference type="EMBL" id="RYN63124.1"/>
    </source>
</evidence>
<reference evidence="1 3" key="1">
    <citation type="submission" date="2016-05" db="EMBL/GenBank/DDBJ databases">
        <title>Comparative analysis of secretome profiles of manganese(II)-oxidizing ascomycete fungi.</title>
        <authorList>
            <consortium name="DOE Joint Genome Institute"/>
            <person name="Zeiner C.A."/>
            <person name="Purvine S.O."/>
            <person name="Zink E.M."/>
            <person name="Wu S."/>
            <person name="Pasa-Tolic L."/>
            <person name="Chaput D.L."/>
            <person name="Haridas S."/>
            <person name="Grigoriev I.V."/>
            <person name="Santelli C.M."/>
            <person name="Hansel C.M."/>
        </authorList>
    </citation>
    <scope>NUCLEOTIDE SEQUENCE [LARGE SCALE GENOMIC DNA]</scope>
    <source>
        <strain evidence="1 3">SRC1lrK2f</strain>
    </source>
</reference>
<keyword evidence="3" id="KW-1185">Reference proteome</keyword>
<dbReference type="KEGG" id="aalt:CC77DRAFT_1053979"/>
<dbReference type="EMBL" id="PDXD01000088">
    <property type="protein sequence ID" value="RYN63124.1"/>
    <property type="molecule type" value="Genomic_DNA"/>
</dbReference>
<sequence>MTVVEIGLMGVKPGHDVLNPKTHEGQVLDLAWSTVTTAPGGPYWAYGGIEPDDTLRLWCFFCFDDVKHHMDFAKTGGAEAVKDLPKILSHPIFGCHVELDGEARDVLNTPVVQVTLLYFSPDITAAEKEGISKTFTTGIGGDLDSNTDMRAVRSGWSVEKDWPMLEGREKGEGTGTVFSILVGWSGVEAQKKSGVIQDLVGKLKTGGNGQLIHSATKLVGCREFGTARI</sequence>
<reference evidence="2" key="3">
    <citation type="journal article" date="2019" name="J. ISSAAS">
        <title>Genomics, evolutionary history and diagnostics of the Alternaria alternata species group including apple and Asian pear pathotypes.</title>
        <authorList>
            <person name="Armitage A.D."/>
            <person name="Cockerton H.M."/>
            <person name="Sreenivasaprasad S."/>
            <person name="Woodhall J."/>
            <person name="Lane C."/>
            <person name="Harrison R.J."/>
            <person name="Clarkson J.P."/>
        </authorList>
    </citation>
    <scope>NUCLEOTIDE SEQUENCE</scope>
    <source>
        <strain evidence="2">FERA 1177</strain>
    </source>
</reference>
<evidence type="ECO:0000313" key="4">
    <source>
        <dbReference type="Proteomes" id="UP000291422"/>
    </source>
</evidence>
<dbReference type="VEuPathDB" id="FungiDB:CC77DRAFT_1053979"/>
<protein>
    <submittedName>
        <fullName evidence="1">Uncharacterized protein</fullName>
    </submittedName>
</protein>
<dbReference type="Proteomes" id="UP000077248">
    <property type="component" value="Unassembled WGS sequence"/>
</dbReference>
<evidence type="ECO:0000313" key="3">
    <source>
        <dbReference type="Proteomes" id="UP000077248"/>
    </source>
</evidence>
<proteinExistence type="predicted"/>